<keyword evidence="3" id="KW-1185">Reference proteome</keyword>
<evidence type="ECO:0000313" key="2">
    <source>
        <dbReference type="EMBL" id="KAJ8884797.1"/>
    </source>
</evidence>
<dbReference type="Proteomes" id="UP001159363">
    <property type="component" value="Chromosome X"/>
</dbReference>
<reference evidence="2 3" key="1">
    <citation type="submission" date="2023-02" db="EMBL/GenBank/DDBJ databases">
        <title>LHISI_Scaffold_Assembly.</title>
        <authorList>
            <person name="Stuart O.P."/>
            <person name="Cleave R."/>
            <person name="Magrath M.J.L."/>
            <person name="Mikheyev A.S."/>
        </authorList>
    </citation>
    <scope>NUCLEOTIDE SEQUENCE [LARGE SCALE GENOMIC DNA]</scope>
    <source>
        <strain evidence="2">Daus_M_001</strain>
        <tissue evidence="2">Leg muscle</tissue>
    </source>
</reference>
<organism evidence="2 3">
    <name type="scientific">Dryococelus australis</name>
    <dbReference type="NCBI Taxonomy" id="614101"/>
    <lineage>
        <taxon>Eukaryota</taxon>
        <taxon>Metazoa</taxon>
        <taxon>Ecdysozoa</taxon>
        <taxon>Arthropoda</taxon>
        <taxon>Hexapoda</taxon>
        <taxon>Insecta</taxon>
        <taxon>Pterygota</taxon>
        <taxon>Neoptera</taxon>
        <taxon>Polyneoptera</taxon>
        <taxon>Phasmatodea</taxon>
        <taxon>Verophasmatodea</taxon>
        <taxon>Anareolatae</taxon>
        <taxon>Phasmatidae</taxon>
        <taxon>Eurycanthinae</taxon>
        <taxon>Dryococelus</taxon>
    </lineage>
</organism>
<dbReference type="EMBL" id="JARBHB010000004">
    <property type="protein sequence ID" value="KAJ8884797.1"/>
    <property type="molecule type" value="Genomic_DNA"/>
</dbReference>
<feature type="compositionally biased region" description="Polar residues" evidence="1">
    <location>
        <begin position="234"/>
        <end position="256"/>
    </location>
</feature>
<evidence type="ECO:0000256" key="1">
    <source>
        <dbReference type="SAM" id="MobiDB-lite"/>
    </source>
</evidence>
<protein>
    <submittedName>
        <fullName evidence="2">Uncharacterized protein</fullName>
    </submittedName>
</protein>
<proteinExistence type="predicted"/>
<accession>A0ABQ9HKM9</accession>
<evidence type="ECO:0000313" key="3">
    <source>
        <dbReference type="Proteomes" id="UP001159363"/>
    </source>
</evidence>
<name>A0ABQ9HKM9_9NEOP</name>
<gene>
    <name evidence="2" type="ORF">PR048_010993</name>
</gene>
<feature type="region of interest" description="Disordered" evidence="1">
    <location>
        <begin position="212"/>
        <end position="256"/>
    </location>
</feature>
<comment type="caution">
    <text evidence="2">The sequence shown here is derived from an EMBL/GenBank/DDBJ whole genome shotgun (WGS) entry which is preliminary data.</text>
</comment>
<sequence>MATLHWPTTDIFCVLEKSPKPENETSSDNDGSCDVVRCLDCLQASDYSTRPSQLLKSMLYSPLVVRSAARLTYNGSIDAVHARTWVAGFDDPTYHQGEPSSIPSEVATGFPLMGIVSDDDIGWRVSLGISLFPPPFHYGNISYSPRFTLICGQNPDFKCCPNLCTPFIVCIFTDQKEESNLRRQCEPRVELPVIWTVILYWEQWTREGIHTEWTGSRPTRHTTSKGGRFEHQKATNQPGTGESAITTSSHVLSSAPQHRPLTSLAVVSAERKVPSDGLEM</sequence>